<organism evidence="3 4">
    <name type="scientific">Ferrovibrio xuzhouensis</name>
    <dbReference type="NCBI Taxonomy" id="1576914"/>
    <lineage>
        <taxon>Bacteria</taxon>
        <taxon>Pseudomonadati</taxon>
        <taxon>Pseudomonadota</taxon>
        <taxon>Alphaproteobacteria</taxon>
        <taxon>Rhodospirillales</taxon>
        <taxon>Rhodospirillaceae</taxon>
        <taxon>Ferrovibrio</taxon>
    </lineage>
</organism>
<proteinExistence type="predicted"/>
<reference evidence="4" key="1">
    <citation type="journal article" date="2019" name="Int. J. Syst. Evol. Microbiol.">
        <title>The Global Catalogue of Microorganisms (GCM) 10K type strain sequencing project: providing services to taxonomists for standard genome sequencing and annotation.</title>
        <authorList>
            <consortium name="The Broad Institute Genomics Platform"/>
            <consortium name="The Broad Institute Genome Sequencing Center for Infectious Disease"/>
            <person name="Wu L."/>
            <person name="Ma J."/>
        </authorList>
    </citation>
    <scope>NUCLEOTIDE SEQUENCE [LARGE SCALE GENOMIC DNA]</scope>
    <source>
        <strain evidence="4">KCTC 42182</strain>
    </source>
</reference>
<dbReference type="Pfam" id="PF03537">
    <property type="entry name" value="Glyco_hydro_114"/>
    <property type="match status" value="1"/>
</dbReference>
<dbReference type="PANTHER" id="PTHR35882:SF2">
    <property type="entry name" value="PELA"/>
    <property type="match status" value="1"/>
</dbReference>
<dbReference type="PANTHER" id="PTHR35882">
    <property type="entry name" value="PELA"/>
    <property type="match status" value="1"/>
</dbReference>
<dbReference type="RefSeq" id="WP_379722356.1">
    <property type="nucleotide sequence ID" value="NZ_JBHRYJ010000001.1"/>
</dbReference>
<dbReference type="Gene3D" id="3.20.20.70">
    <property type="entry name" value="Aldolase class I"/>
    <property type="match status" value="1"/>
</dbReference>
<evidence type="ECO:0000256" key="1">
    <source>
        <dbReference type="SAM" id="SignalP"/>
    </source>
</evidence>
<evidence type="ECO:0000313" key="4">
    <source>
        <dbReference type="Proteomes" id="UP001595711"/>
    </source>
</evidence>
<gene>
    <name evidence="3" type="ORF">ACFOOQ_04760</name>
</gene>
<keyword evidence="1" id="KW-0732">Signal</keyword>
<keyword evidence="4" id="KW-1185">Reference proteome</keyword>
<dbReference type="InterPro" id="IPR013785">
    <property type="entry name" value="Aldolase_TIM"/>
</dbReference>
<dbReference type="Proteomes" id="UP001595711">
    <property type="component" value="Unassembled WGS sequence"/>
</dbReference>
<evidence type="ECO:0000313" key="3">
    <source>
        <dbReference type="EMBL" id="MFC3674844.1"/>
    </source>
</evidence>
<accession>A0ABV7VBK2</accession>
<dbReference type="InterPro" id="IPR017853">
    <property type="entry name" value="GH"/>
</dbReference>
<name>A0ABV7VBK2_9PROT</name>
<protein>
    <submittedName>
        <fullName evidence="3">Endo alpha-1,4 polygalactosaminidase</fullName>
    </submittedName>
</protein>
<comment type="caution">
    <text evidence="3">The sequence shown here is derived from an EMBL/GenBank/DDBJ whole genome shotgun (WGS) entry which is preliminary data.</text>
</comment>
<dbReference type="InterPro" id="IPR004352">
    <property type="entry name" value="GH114_TIM-barrel"/>
</dbReference>
<dbReference type="SUPFAM" id="SSF51445">
    <property type="entry name" value="(Trans)glycosidases"/>
    <property type="match status" value="1"/>
</dbReference>
<feature type="domain" description="Glycoside-hydrolase family GH114 TIM-barrel" evidence="2">
    <location>
        <begin position="50"/>
        <end position="276"/>
    </location>
</feature>
<feature type="chain" id="PRO_5046516516" evidence="1">
    <location>
        <begin position="27"/>
        <end position="282"/>
    </location>
</feature>
<evidence type="ECO:0000259" key="2">
    <source>
        <dbReference type="Pfam" id="PF03537"/>
    </source>
</evidence>
<feature type="signal peptide" evidence="1">
    <location>
        <begin position="1"/>
        <end position="26"/>
    </location>
</feature>
<sequence length="282" mass="32022">MRRLTGLALRFLAAVLFLLLPAAARAADYAPWVVYYRGSEPARAFFDYRLAVFDADRHPPLAPLLDRDIWLLGYMSLGEMESWRPDFAAVKASGVLLDENPHWPGSYFVDIRNPAWQKRILDTLAPSVWTQGFHGFFLDTLDDPGHLERLDPVRYKGMTAAAAKLVHELRQRFPTAKIMLNRAFELHDAVATDIDFVLGESIRANWSADRNAYVLTPDADYRAYVAKLKAVQQRNPKLTVMTLDYWSPDDPAGIRKIYAAERTAGFLPYVATRALDRIIPEP</sequence>
<dbReference type="EMBL" id="JBHRYJ010000001">
    <property type="protein sequence ID" value="MFC3674844.1"/>
    <property type="molecule type" value="Genomic_DNA"/>
</dbReference>